<dbReference type="GO" id="GO:0042626">
    <property type="term" value="F:ATPase-coupled transmembrane transporter activity"/>
    <property type="evidence" value="ECO:0007669"/>
    <property type="project" value="TreeGrafter"/>
</dbReference>
<dbReference type="GO" id="GO:0005524">
    <property type="term" value="F:ATP binding"/>
    <property type="evidence" value="ECO:0007669"/>
    <property type="project" value="UniProtKB-KW"/>
</dbReference>
<evidence type="ECO:0000313" key="8">
    <source>
        <dbReference type="Proteomes" id="UP000509448"/>
    </source>
</evidence>
<evidence type="ECO:0000256" key="5">
    <source>
        <dbReference type="ARBA" id="ARBA00025157"/>
    </source>
</evidence>
<organism evidence="7 8">
    <name type="scientific">Conexivisphaera calida</name>
    <dbReference type="NCBI Taxonomy" id="1874277"/>
    <lineage>
        <taxon>Archaea</taxon>
        <taxon>Nitrososphaerota</taxon>
        <taxon>Conexivisphaeria</taxon>
        <taxon>Conexivisphaerales</taxon>
        <taxon>Conexivisphaeraceae</taxon>
        <taxon>Conexivisphaera</taxon>
    </lineage>
</organism>
<keyword evidence="3" id="KW-0547">Nucleotide-binding</keyword>
<dbReference type="InterPro" id="IPR003439">
    <property type="entry name" value="ABC_transporter-like_ATP-bd"/>
</dbReference>
<gene>
    <name evidence="7" type="ORF">NAS2_0186</name>
</gene>
<keyword evidence="8" id="KW-1185">Reference proteome</keyword>
<dbReference type="CDD" id="cd03225">
    <property type="entry name" value="ABC_cobalt_CbiO_domain1"/>
    <property type="match status" value="1"/>
</dbReference>
<evidence type="ECO:0000259" key="6">
    <source>
        <dbReference type="PROSITE" id="PS50893"/>
    </source>
</evidence>
<evidence type="ECO:0000256" key="3">
    <source>
        <dbReference type="ARBA" id="ARBA00022741"/>
    </source>
</evidence>
<dbReference type="PANTHER" id="PTHR43553">
    <property type="entry name" value="HEAVY METAL TRANSPORTER"/>
    <property type="match status" value="1"/>
</dbReference>
<feature type="domain" description="ABC transporter" evidence="6">
    <location>
        <begin position="2"/>
        <end position="191"/>
    </location>
</feature>
<dbReference type="GO" id="GO:0016887">
    <property type="term" value="F:ATP hydrolysis activity"/>
    <property type="evidence" value="ECO:0007669"/>
    <property type="project" value="InterPro"/>
</dbReference>
<evidence type="ECO:0000256" key="2">
    <source>
        <dbReference type="ARBA" id="ARBA00022448"/>
    </source>
</evidence>
<dbReference type="PROSITE" id="PS50893">
    <property type="entry name" value="ABC_TRANSPORTER_2"/>
    <property type="match status" value="1"/>
</dbReference>
<sequence length="229" mass="24644">MIPHFYRGAMTGEVYVGGIPVSKSSIREIASHVGYVFQDPENQLLASTAGRDVATSLESRGVPPDRAEEVARSILRDLDAENLFEIPVHELSDGQRQRVAIAGEMARNPEILLLDEPSSMLDPAAAEGLMTLLDGLRRRNGLTLVLVEHRLGPALPLADNIVVLGNGSILVSGPPRDLMGDWSSVVKLKSAGVDVPPVIQVYHRLKFIGVDIGGVPLSAKELVQGIHQL</sequence>
<dbReference type="SUPFAM" id="SSF52540">
    <property type="entry name" value="P-loop containing nucleoside triphosphate hydrolases"/>
    <property type="match status" value="1"/>
</dbReference>
<accession>A0A4P2VDW1</accession>
<proteinExistence type="predicted"/>
<reference evidence="7 8" key="1">
    <citation type="journal article" date="2019" name="ISME J.">
        <title>Isolation and characterization of a thermophilic sulfur- and iron-reducing thaumarchaeote from a terrestrial acidic hot spring.</title>
        <authorList>
            <person name="Kato S."/>
            <person name="Itoh T."/>
            <person name="Yuki M."/>
            <person name="Nagamori M."/>
            <person name="Ohnishi M."/>
            <person name="Uematsu K."/>
            <person name="Suzuki K."/>
            <person name="Takashina T."/>
            <person name="Ohkuma M."/>
        </authorList>
    </citation>
    <scope>NUCLEOTIDE SEQUENCE [LARGE SCALE GENOMIC DNA]</scope>
    <source>
        <strain evidence="7 8">NAS-02</strain>
    </source>
</reference>
<dbReference type="Pfam" id="PF00005">
    <property type="entry name" value="ABC_tran"/>
    <property type="match status" value="1"/>
</dbReference>
<dbReference type="InterPro" id="IPR015856">
    <property type="entry name" value="ABC_transpr_CbiO/EcfA_su"/>
</dbReference>
<evidence type="ECO:0000256" key="4">
    <source>
        <dbReference type="ARBA" id="ARBA00022840"/>
    </source>
</evidence>
<keyword evidence="4" id="KW-0067">ATP-binding</keyword>
<dbReference type="PANTHER" id="PTHR43553:SF24">
    <property type="entry name" value="ENERGY-COUPLING FACTOR TRANSPORTER ATP-BINDING PROTEIN ECFA1"/>
    <property type="match status" value="1"/>
</dbReference>
<dbReference type="AlphaFoldDB" id="A0A4P2VDW1"/>
<name>A0A4P2VDW1_9ARCH</name>
<keyword evidence="2" id="KW-0813">Transport</keyword>
<evidence type="ECO:0000256" key="1">
    <source>
        <dbReference type="ARBA" id="ARBA00004202"/>
    </source>
</evidence>
<dbReference type="GO" id="GO:0043190">
    <property type="term" value="C:ATP-binding cassette (ABC) transporter complex"/>
    <property type="evidence" value="ECO:0007669"/>
    <property type="project" value="TreeGrafter"/>
</dbReference>
<comment type="subcellular location">
    <subcellularLocation>
        <location evidence="1">Cell membrane</location>
        <topology evidence="1">Peripheral membrane protein</topology>
    </subcellularLocation>
</comment>
<dbReference type="InterPro" id="IPR027417">
    <property type="entry name" value="P-loop_NTPase"/>
</dbReference>
<protein>
    <submittedName>
        <fullName evidence="7">ATPase component NikO of energizing module of nickel ECF transporter</fullName>
    </submittedName>
</protein>
<evidence type="ECO:0000313" key="7">
    <source>
        <dbReference type="EMBL" id="BBE41583.1"/>
    </source>
</evidence>
<dbReference type="Proteomes" id="UP000509448">
    <property type="component" value="Chromosome"/>
</dbReference>
<comment type="function">
    <text evidence="5">Probably part of an ABC transporter complex. Responsible for energy coupling to the transport system.</text>
</comment>
<dbReference type="KEGG" id="ccai:NAS2_0186"/>
<dbReference type="EMBL" id="AP018732">
    <property type="protein sequence ID" value="BBE41583.1"/>
    <property type="molecule type" value="Genomic_DNA"/>
</dbReference>
<dbReference type="Gene3D" id="3.40.50.300">
    <property type="entry name" value="P-loop containing nucleotide triphosphate hydrolases"/>
    <property type="match status" value="1"/>
</dbReference>
<dbReference type="InterPro" id="IPR050095">
    <property type="entry name" value="ECF_ABC_transporter_ATP-bd"/>
</dbReference>